<feature type="transmembrane region" description="Helical" evidence="1">
    <location>
        <begin position="318"/>
        <end position="337"/>
    </location>
</feature>
<keyword evidence="1" id="KW-1133">Transmembrane helix</keyword>
<accession>A0A165ZH92</accession>
<sequence>MKVSPALGIIYIMLTVCLEWTKAHAFLVIMGGYQFYDKAGPRYALEPDKVIQLVRGGEITPPTAAELADRNKGDILSKCVAIMQTLWFVTQCIARYFERLHVTNLEVITLAYTLLTVAIYIAWWNKPLNIACAFRVSTLSKRPLEVQTPPTPTTSLFLFLKWLRRTIGFETGACSYRDFWNMAMDWIRAYIDGTQDDLVNLEHLEGVPTFWTGKATSNVALHAHVVSIFVAVLFAGVHYTTWSYAFPSPLQQQLWRWSTVAITSVPVALLPCLMLARMRKRSGCVGAKRWSLGWWSGACGLLVIIIGGPIYICARGTLFVLSFTTMISLPIAAYRTVQWSEFIPHI</sequence>
<reference evidence="2 3" key="1">
    <citation type="journal article" date="2016" name="Mol. Biol. Evol.">
        <title>Comparative Genomics of Early-Diverging Mushroom-Forming Fungi Provides Insights into the Origins of Lignocellulose Decay Capabilities.</title>
        <authorList>
            <person name="Nagy L.G."/>
            <person name="Riley R."/>
            <person name="Tritt A."/>
            <person name="Adam C."/>
            <person name="Daum C."/>
            <person name="Floudas D."/>
            <person name="Sun H."/>
            <person name="Yadav J.S."/>
            <person name="Pangilinan J."/>
            <person name="Larsson K.H."/>
            <person name="Matsuura K."/>
            <person name="Barry K."/>
            <person name="Labutti K."/>
            <person name="Kuo R."/>
            <person name="Ohm R.A."/>
            <person name="Bhattacharya S.S."/>
            <person name="Shirouzu T."/>
            <person name="Yoshinaga Y."/>
            <person name="Martin F.M."/>
            <person name="Grigoriev I.V."/>
            <person name="Hibbett D.S."/>
        </authorList>
    </citation>
    <scope>NUCLEOTIDE SEQUENCE [LARGE SCALE GENOMIC DNA]</scope>
    <source>
        <strain evidence="2 3">CBS 109695</strain>
    </source>
</reference>
<dbReference type="PANTHER" id="PTHR35043:SF7">
    <property type="entry name" value="TRANSCRIPTION FACTOR DOMAIN-CONTAINING PROTEIN"/>
    <property type="match status" value="1"/>
</dbReference>
<feature type="transmembrane region" description="Helical" evidence="1">
    <location>
        <begin position="254"/>
        <end position="276"/>
    </location>
</feature>
<evidence type="ECO:0000313" key="2">
    <source>
        <dbReference type="EMBL" id="KZP10589.1"/>
    </source>
</evidence>
<organism evidence="2 3">
    <name type="scientific">Athelia psychrophila</name>
    <dbReference type="NCBI Taxonomy" id="1759441"/>
    <lineage>
        <taxon>Eukaryota</taxon>
        <taxon>Fungi</taxon>
        <taxon>Dikarya</taxon>
        <taxon>Basidiomycota</taxon>
        <taxon>Agaricomycotina</taxon>
        <taxon>Agaricomycetes</taxon>
        <taxon>Agaricomycetidae</taxon>
        <taxon>Atheliales</taxon>
        <taxon>Atheliaceae</taxon>
        <taxon>Athelia</taxon>
    </lineage>
</organism>
<gene>
    <name evidence="2" type="ORF">FIBSPDRAFT_202590</name>
</gene>
<dbReference type="EMBL" id="KV417677">
    <property type="protein sequence ID" value="KZP10589.1"/>
    <property type="molecule type" value="Genomic_DNA"/>
</dbReference>
<dbReference type="PANTHER" id="PTHR35043">
    <property type="entry name" value="TRANSCRIPTION FACTOR DOMAIN-CONTAINING PROTEIN"/>
    <property type="match status" value="1"/>
</dbReference>
<feature type="transmembrane region" description="Helical" evidence="1">
    <location>
        <begin position="107"/>
        <end position="125"/>
    </location>
</feature>
<keyword evidence="3" id="KW-1185">Reference proteome</keyword>
<feature type="transmembrane region" description="Helical" evidence="1">
    <location>
        <begin position="219"/>
        <end position="242"/>
    </location>
</feature>
<dbReference type="OrthoDB" id="9451547at2759"/>
<proteinExistence type="predicted"/>
<evidence type="ECO:0000256" key="1">
    <source>
        <dbReference type="SAM" id="Phobius"/>
    </source>
</evidence>
<evidence type="ECO:0000313" key="3">
    <source>
        <dbReference type="Proteomes" id="UP000076532"/>
    </source>
</evidence>
<protein>
    <submittedName>
        <fullName evidence="2">Uncharacterized protein</fullName>
    </submittedName>
</protein>
<feature type="transmembrane region" description="Helical" evidence="1">
    <location>
        <begin position="292"/>
        <end position="312"/>
    </location>
</feature>
<keyword evidence="1" id="KW-0812">Transmembrane</keyword>
<name>A0A165ZH92_9AGAM</name>
<keyword evidence="1" id="KW-0472">Membrane</keyword>
<dbReference type="Proteomes" id="UP000076532">
    <property type="component" value="Unassembled WGS sequence"/>
</dbReference>
<dbReference type="AlphaFoldDB" id="A0A165ZH92"/>